<accession>A0A0C1QHM8</accession>
<protein>
    <submittedName>
        <fullName evidence="2">Uncharacterized protein</fullName>
    </submittedName>
</protein>
<gene>
    <name evidence="2" type="ORF">NF27_EY01050</name>
</gene>
<keyword evidence="1" id="KW-0472">Membrane</keyword>
<feature type="transmembrane region" description="Helical" evidence="1">
    <location>
        <begin position="47"/>
        <end position="66"/>
    </location>
</feature>
<keyword evidence="3" id="KW-1185">Reference proteome</keyword>
<dbReference type="EMBL" id="JSWE01000124">
    <property type="protein sequence ID" value="KIE05009.1"/>
    <property type="molecule type" value="Genomic_DNA"/>
</dbReference>
<evidence type="ECO:0000313" key="2">
    <source>
        <dbReference type="EMBL" id="KIE05009.1"/>
    </source>
</evidence>
<keyword evidence="1" id="KW-0812">Transmembrane</keyword>
<dbReference type="RefSeq" id="WP_039457067.1">
    <property type="nucleotide sequence ID" value="NZ_JSWE01000124.1"/>
</dbReference>
<dbReference type="Proteomes" id="UP000031258">
    <property type="component" value="Unassembled WGS sequence"/>
</dbReference>
<keyword evidence="1" id="KW-1133">Transmembrane helix</keyword>
<name>A0A0C1QHM8_9RICK</name>
<reference evidence="2 3" key="1">
    <citation type="submission" date="2014-11" db="EMBL/GenBank/DDBJ databases">
        <title>A Rickettsiales Symbiont of Amoebae With Ancient Features.</title>
        <authorList>
            <person name="Schulz F."/>
            <person name="Martijn J."/>
            <person name="Wascher F."/>
            <person name="Kostanjsek R."/>
            <person name="Ettema T.J."/>
            <person name="Horn M."/>
        </authorList>
    </citation>
    <scope>NUCLEOTIDE SEQUENCE [LARGE SCALE GENOMIC DNA]</scope>
    <source>
        <strain evidence="2 3">UWC36</strain>
    </source>
</reference>
<evidence type="ECO:0000256" key="1">
    <source>
        <dbReference type="SAM" id="Phobius"/>
    </source>
</evidence>
<comment type="caution">
    <text evidence="2">The sequence shown here is derived from an EMBL/GenBank/DDBJ whole genome shotgun (WGS) entry which is preliminary data.</text>
</comment>
<proteinExistence type="predicted"/>
<dbReference type="AlphaFoldDB" id="A0A0C1QHM8"/>
<feature type="transmembrane region" description="Helical" evidence="1">
    <location>
        <begin position="20"/>
        <end position="41"/>
    </location>
</feature>
<evidence type="ECO:0000313" key="3">
    <source>
        <dbReference type="Proteomes" id="UP000031258"/>
    </source>
</evidence>
<organism evidence="2 3">
    <name type="scientific">Candidatus Jidaibacter acanthamoebae</name>
    <dbReference type="NCBI Taxonomy" id="86105"/>
    <lineage>
        <taxon>Bacteria</taxon>
        <taxon>Pseudomonadati</taxon>
        <taxon>Pseudomonadota</taxon>
        <taxon>Alphaproteobacteria</taxon>
        <taxon>Rickettsiales</taxon>
        <taxon>Candidatus Midichloriaceae</taxon>
        <taxon>Candidatus Jidaibacter</taxon>
    </lineage>
</organism>
<sequence length="112" mass="12329">MKELLNTITQEKENDAFVNWAVSLSVPCGIVSVTFIPFAIFSDVARFISIVTGTLYIGAMVAELAIKKDYIYFSPTQTTIAPIIGISNSQDFDPEIFDYYNQSLSNQGTGDS</sequence>
<dbReference type="OrthoDB" id="9834921at2"/>